<name>A0A6J5T8P5_9CAUD</name>
<reference evidence="2" key="1">
    <citation type="submission" date="2020-05" db="EMBL/GenBank/DDBJ databases">
        <authorList>
            <person name="Chiriac C."/>
            <person name="Salcher M."/>
            <person name="Ghai R."/>
            <person name="Kavagutti S V."/>
        </authorList>
    </citation>
    <scope>NUCLEOTIDE SEQUENCE</scope>
</reference>
<gene>
    <name evidence="2" type="ORF">UFOVP22_49</name>
</gene>
<evidence type="ECO:0000313" key="2">
    <source>
        <dbReference type="EMBL" id="CAB4241041.1"/>
    </source>
</evidence>
<evidence type="ECO:0000256" key="1">
    <source>
        <dbReference type="SAM" id="MobiDB-lite"/>
    </source>
</evidence>
<dbReference type="EMBL" id="LR797818">
    <property type="protein sequence ID" value="CAB4241041.1"/>
    <property type="molecule type" value="Genomic_DNA"/>
</dbReference>
<protein>
    <submittedName>
        <fullName evidence="2">Uncharacterized protein</fullName>
    </submittedName>
</protein>
<feature type="region of interest" description="Disordered" evidence="1">
    <location>
        <begin position="1"/>
        <end position="36"/>
    </location>
</feature>
<sequence length="156" mass="17231">MNPEINIQLATTDEPLKKKGGKRVGAGRPALIRENYKRQEMGLKPIPKTPNNKTRDAKSILPISKKARHQEILAGLLNNKGKAVIQKILDKALNDEDTDQMACLKLVADRIIPADYLSKASGKGNQINISITGIGQVEVDEIDMEDIQDAEFSEEE</sequence>
<proteinExistence type="predicted"/>
<organism evidence="2">
    <name type="scientific">uncultured Caudovirales phage</name>
    <dbReference type="NCBI Taxonomy" id="2100421"/>
    <lineage>
        <taxon>Viruses</taxon>
        <taxon>Duplodnaviria</taxon>
        <taxon>Heunggongvirae</taxon>
        <taxon>Uroviricota</taxon>
        <taxon>Caudoviricetes</taxon>
        <taxon>Peduoviridae</taxon>
        <taxon>Maltschvirus</taxon>
        <taxon>Maltschvirus maltsch</taxon>
    </lineage>
</organism>
<accession>A0A6J5T8P5</accession>